<dbReference type="SMART" id="SM00418">
    <property type="entry name" value="HTH_ARSR"/>
    <property type="match status" value="1"/>
</dbReference>
<gene>
    <name evidence="5" type="ORF">SZN_23351</name>
</gene>
<evidence type="ECO:0000256" key="1">
    <source>
        <dbReference type="ARBA" id="ARBA00023015"/>
    </source>
</evidence>
<keyword evidence="3" id="KW-0804">Transcription</keyword>
<dbReference type="Proteomes" id="UP000004217">
    <property type="component" value="Unassembled WGS sequence"/>
</dbReference>
<dbReference type="SMART" id="SM00419">
    <property type="entry name" value="HTH_CRP"/>
    <property type="match status" value="1"/>
</dbReference>
<dbReference type="NCBIfam" id="NF033788">
    <property type="entry name" value="HTH_metalloreg"/>
    <property type="match status" value="1"/>
</dbReference>
<dbReference type="Pfam" id="PF12840">
    <property type="entry name" value="HTH_20"/>
    <property type="match status" value="1"/>
</dbReference>
<dbReference type="InterPro" id="IPR036388">
    <property type="entry name" value="WH-like_DNA-bd_sf"/>
</dbReference>
<dbReference type="EMBL" id="AGBF01000097">
    <property type="protein sequence ID" value="EGX57331.1"/>
    <property type="molecule type" value="Genomic_DNA"/>
</dbReference>
<proteinExistence type="predicted"/>
<dbReference type="Gene3D" id="1.10.10.10">
    <property type="entry name" value="Winged helix-like DNA-binding domain superfamily/Winged helix DNA-binding domain"/>
    <property type="match status" value="1"/>
</dbReference>
<dbReference type="SUPFAM" id="SSF46785">
    <property type="entry name" value="Winged helix' DNA-binding domain"/>
    <property type="match status" value="1"/>
</dbReference>
<dbReference type="CDD" id="cd00090">
    <property type="entry name" value="HTH_ARSR"/>
    <property type="match status" value="1"/>
</dbReference>
<keyword evidence="1" id="KW-0805">Transcription regulation</keyword>
<dbReference type="InterPro" id="IPR045981">
    <property type="entry name" value="DUF5937"/>
</dbReference>
<evidence type="ECO:0000313" key="5">
    <source>
        <dbReference type="EMBL" id="EGX57331.1"/>
    </source>
</evidence>
<dbReference type="AlphaFoldDB" id="G2GGN6"/>
<evidence type="ECO:0000313" key="6">
    <source>
        <dbReference type="Proteomes" id="UP000004217"/>
    </source>
</evidence>
<dbReference type="RefSeq" id="WP_007499181.1">
    <property type="nucleotide sequence ID" value="NZ_AGBF01000097.1"/>
</dbReference>
<dbReference type="InterPro" id="IPR036390">
    <property type="entry name" value="WH_DNA-bd_sf"/>
</dbReference>
<dbReference type="PROSITE" id="PS50987">
    <property type="entry name" value="HTH_ARSR_2"/>
    <property type="match status" value="1"/>
</dbReference>
<dbReference type="Pfam" id="PF19361">
    <property type="entry name" value="DUF5937"/>
    <property type="match status" value="1"/>
</dbReference>
<feature type="domain" description="HTH arsR-type" evidence="4">
    <location>
        <begin position="276"/>
        <end position="368"/>
    </location>
</feature>
<dbReference type="GO" id="GO:0003677">
    <property type="term" value="F:DNA binding"/>
    <property type="evidence" value="ECO:0007669"/>
    <property type="project" value="UniProtKB-KW"/>
</dbReference>
<dbReference type="GO" id="GO:0003700">
    <property type="term" value="F:DNA-binding transcription factor activity"/>
    <property type="evidence" value="ECO:0007669"/>
    <property type="project" value="InterPro"/>
</dbReference>
<keyword evidence="6" id="KW-1185">Reference proteome</keyword>
<dbReference type="OrthoDB" id="3396564at2"/>
<dbReference type="PRINTS" id="PR00778">
    <property type="entry name" value="HTHARSR"/>
</dbReference>
<dbReference type="InterPro" id="IPR051081">
    <property type="entry name" value="HTH_MetalResp_TranReg"/>
</dbReference>
<evidence type="ECO:0000259" key="4">
    <source>
        <dbReference type="PROSITE" id="PS50987"/>
    </source>
</evidence>
<dbReference type="PATRIC" id="fig|700597.3.peg.4585"/>
<dbReference type="InterPro" id="IPR011991">
    <property type="entry name" value="ArsR-like_HTH"/>
</dbReference>
<organism evidence="5 6">
    <name type="scientific">Streptomyces zinciresistens K42</name>
    <dbReference type="NCBI Taxonomy" id="700597"/>
    <lineage>
        <taxon>Bacteria</taxon>
        <taxon>Bacillati</taxon>
        <taxon>Actinomycetota</taxon>
        <taxon>Actinomycetes</taxon>
        <taxon>Kitasatosporales</taxon>
        <taxon>Streptomycetaceae</taxon>
        <taxon>Streptomyces</taxon>
    </lineage>
</organism>
<reference evidence="5 6" key="1">
    <citation type="submission" date="2011-08" db="EMBL/GenBank/DDBJ databases">
        <authorList>
            <person name="Lin Y."/>
            <person name="Hao X."/>
            <person name="Johnstone L."/>
            <person name="Miller S.J."/>
            <person name="Wei G."/>
            <person name="Rensing C."/>
        </authorList>
    </citation>
    <scope>NUCLEOTIDE SEQUENCE [LARGE SCALE GENOMIC DNA]</scope>
    <source>
        <strain evidence="5 6">K42</strain>
    </source>
</reference>
<evidence type="ECO:0000256" key="3">
    <source>
        <dbReference type="ARBA" id="ARBA00023163"/>
    </source>
</evidence>
<comment type="caution">
    <text evidence="5">The sequence shown here is derived from an EMBL/GenBank/DDBJ whole genome shotgun (WGS) entry which is preliminary data.</text>
</comment>
<name>G2GGN6_9ACTN</name>
<evidence type="ECO:0000256" key="2">
    <source>
        <dbReference type="ARBA" id="ARBA00023125"/>
    </source>
</evidence>
<dbReference type="InterPro" id="IPR012318">
    <property type="entry name" value="HTH_CRP"/>
</dbReference>
<sequence>MSVVLQLSGAGAAHIRAGASPLAELTAALHAYTEAEHHPSTVRWARGLDEVSAVAPRSVLEPALRQRIMAAAPLWATYRARYLLPMDARVDRCLSDELDAVADLPLPVFAELTGYAVRGGNSGAPLDRVLHDPAQRRSLLAAAELRSTTRTDLARRLLDDPDALRRHLLALLAEAAAVFEAELGAAARTVSARLPGLRSDLSRSGAGPALARLDPSAVHRESPSRVVFDKFHHGIVNVAATGLVVVPSVFGRPHVLVKHEPGAIAVIQYPVVPEGSEQPGYAMVNQRLDVLRDPARQRIARAIAREPLTPSELAARSGMTLPQVSRHLGRLREADLVIVVRDGRRAYYQLSLEPVRRIGEDLLAALFR</sequence>
<dbReference type="PANTHER" id="PTHR33154">
    <property type="entry name" value="TRANSCRIPTIONAL REGULATOR, ARSR FAMILY"/>
    <property type="match status" value="1"/>
</dbReference>
<keyword evidence="2" id="KW-0238">DNA-binding</keyword>
<accession>G2GGN6</accession>
<protein>
    <submittedName>
        <fullName evidence="5">ArsR family transcriptional regulator</fullName>
    </submittedName>
</protein>
<dbReference type="PANTHER" id="PTHR33154:SF33">
    <property type="entry name" value="TRANSCRIPTIONAL REPRESSOR SDPR"/>
    <property type="match status" value="1"/>
</dbReference>
<dbReference type="InterPro" id="IPR001845">
    <property type="entry name" value="HTH_ArsR_DNA-bd_dom"/>
</dbReference>